<dbReference type="Proteomes" id="UP000249390">
    <property type="component" value="Unassembled WGS sequence"/>
</dbReference>
<evidence type="ECO:0000256" key="8">
    <source>
        <dbReference type="SAM" id="Phobius"/>
    </source>
</evidence>
<dbReference type="PROSITE" id="PS00108">
    <property type="entry name" value="PROTEIN_KINASE_ST"/>
    <property type="match status" value="1"/>
</dbReference>
<comment type="caution">
    <text evidence="11">The sequence shown here is derived from an EMBL/GenBank/DDBJ whole genome shotgun (WGS) entry which is preliminary data.</text>
</comment>
<dbReference type="InterPro" id="IPR001245">
    <property type="entry name" value="Ser-Thr/Tyr_kinase_cat_dom"/>
</dbReference>
<dbReference type="AlphaFoldDB" id="A0A328DI32"/>
<evidence type="ECO:0000256" key="4">
    <source>
        <dbReference type="ARBA" id="ARBA00022777"/>
    </source>
</evidence>
<dbReference type="PROSITE" id="PS50011">
    <property type="entry name" value="PROTEIN_KINASE_DOM"/>
    <property type="match status" value="1"/>
</dbReference>
<dbReference type="Gene3D" id="3.30.200.20">
    <property type="entry name" value="Phosphorylase Kinase, domain 1"/>
    <property type="match status" value="1"/>
</dbReference>
<dbReference type="PANTHER" id="PTHR47989:SF45">
    <property type="entry name" value="OS01G0709500 PROTEIN"/>
    <property type="match status" value="1"/>
</dbReference>
<keyword evidence="8" id="KW-0472">Membrane</keyword>
<dbReference type="PROSITE" id="PS00107">
    <property type="entry name" value="PROTEIN_KINASE_ATP"/>
    <property type="match status" value="1"/>
</dbReference>
<dbReference type="CDD" id="cd14066">
    <property type="entry name" value="STKc_IRAK"/>
    <property type="match status" value="1"/>
</dbReference>
<proteinExistence type="predicted"/>
<feature type="compositionally biased region" description="Low complexity" evidence="7">
    <location>
        <begin position="132"/>
        <end position="145"/>
    </location>
</feature>
<dbReference type="GO" id="GO:0004674">
    <property type="term" value="F:protein serine/threonine kinase activity"/>
    <property type="evidence" value="ECO:0007669"/>
    <property type="project" value="UniProtKB-KW"/>
</dbReference>
<organism evidence="11 12">
    <name type="scientific">Cuscuta australis</name>
    <dbReference type="NCBI Taxonomy" id="267555"/>
    <lineage>
        <taxon>Eukaryota</taxon>
        <taxon>Viridiplantae</taxon>
        <taxon>Streptophyta</taxon>
        <taxon>Embryophyta</taxon>
        <taxon>Tracheophyta</taxon>
        <taxon>Spermatophyta</taxon>
        <taxon>Magnoliopsida</taxon>
        <taxon>eudicotyledons</taxon>
        <taxon>Gunneridae</taxon>
        <taxon>Pentapetalae</taxon>
        <taxon>asterids</taxon>
        <taxon>lamiids</taxon>
        <taxon>Solanales</taxon>
        <taxon>Convolvulaceae</taxon>
        <taxon>Cuscuteae</taxon>
        <taxon>Cuscuta</taxon>
        <taxon>Cuscuta subgen. Grammica</taxon>
        <taxon>Cuscuta sect. Cleistogrammica</taxon>
    </lineage>
</organism>
<accession>A0A328DI32</accession>
<dbReference type="InterPro" id="IPR017441">
    <property type="entry name" value="Protein_kinase_ATP_BS"/>
</dbReference>
<keyword evidence="12" id="KW-1185">Reference proteome</keyword>
<keyword evidence="9" id="KW-0732">Signal</keyword>
<evidence type="ECO:0000313" key="11">
    <source>
        <dbReference type="EMBL" id="RAL45407.1"/>
    </source>
</evidence>
<dbReference type="FunFam" id="3.30.200.20:FF:000162">
    <property type="entry name" value="Adenine nucleotide alpha hydrolase-like domain kinase"/>
    <property type="match status" value="1"/>
</dbReference>
<evidence type="ECO:0000259" key="10">
    <source>
        <dbReference type="PROSITE" id="PS50011"/>
    </source>
</evidence>
<evidence type="ECO:0000256" key="5">
    <source>
        <dbReference type="ARBA" id="ARBA00022840"/>
    </source>
</evidence>
<feature type="region of interest" description="Disordered" evidence="7">
    <location>
        <begin position="100"/>
        <end position="153"/>
    </location>
</feature>
<feature type="transmembrane region" description="Helical" evidence="8">
    <location>
        <begin position="375"/>
        <end position="395"/>
    </location>
</feature>
<dbReference type="InterPro" id="IPR057597">
    <property type="entry name" value="ALE2_N"/>
</dbReference>
<feature type="binding site" evidence="6">
    <location>
        <position position="491"/>
    </location>
    <ligand>
        <name>ATP</name>
        <dbReference type="ChEBI" id="CHEBI:30616"/>
    </ligand>
</feature>
<keyword evidence="3 6" id="KW-0547">Nucleotide-binding</keyword>
<dbReference type="FunFam" id="1.10.510.10:FF:000051">
    <property type="entry name" value="Receptor-like serine/threonine-protein kinase ALE2"/>
    <property type="match status" value="1"/>
</dbReference>
<evidence type="ECO:0000313" key="12">
    <source>
        <dbReference type="Proteomes" id="UP000249390"/>
    </source>
</evidence>
<keyword evidence="8" id="KW-1133">Transmembrane helix</keyword>
<gene>
    <name evidence="11" type="ORF">DM860_013803</name>
</gene>
<feature type="signal peptide" evidence="9">
    <location>
        <begin position="1"/>
        <end position="25"/>
    </location>
</feature>
<keyword evidence="1" id="KW-0723">Serine/threonine-protein kinase</keyword>
<protein>
    <recommendedName>
        <fullName evidence="10">Protein kinase domain-containing protein</fullName>
    </recommendedName>
</protein>
<dbReference type="InterPro" id="IPR008271">
    <property type="entry name" value="Ser/Thr_kinase_AS"/>
</dbReference>
<name>A0A328DI32_9ASTE</name>
<dbReference type="InterPro" id="IPR011009">
    <property type="entry name" value="Kinase-like_dom_sf"/>
</dbReference>
<dbReference type="Pfam" id="PF23180">
    <property type="entry name" value="ALE2_N"/>
    <property type="match status" value="1"/>
</dbReference>
<feature type="domain" description="Protein kinase" evidence="10">
    <location>
        <begin position="463"/>
        <end position="740"/>
    </location>
</feature>
<dbReference type="GO" id="GO:0005524">
    <property type="term" value="F:ATP binding"/>
    <property type="evidence" value="ECO:0007669"/>
    <property type="project" value="UniProtKB-UniRule"/>
</dbReference>
<evidence type="ECO:0000256" key="7">
    <source>
        <dbReference type="SAM" id="MobiDB-lite"/>
    </source>
</evidence>
<feature type="compositionally biased region" description="Polar residues" evidence="7">
    <location>
        <begin position="159"/>
        <end position="173"/>
    </location>
</feature>
<dbReference type="InterPro" id="IPR000719">
    <property type="entry name" value="Prot_kinase_dom"/>
</dbReference>
<evidence type="ECO:0000256" key="6">
    <source>
        <dbReference type="PROSITE-ProRule" id="PRU10141"/>
    </source>
</evidence>
<sequence length="845" mass="93083">MVVMQLFLLQKVFLMLNAFSLQASADLAFYPKSIYTIFGWKGHSSITAECHGKSIHNPQPMNCSPNVAANPHKILSQFHYSDILSKPTYRQHLKKWMPRFALPPSSSSSKQNHRRNELSKFAPQPSWQGHWPSMSPSQSSFPSSPEGLLAPQSSAMVPSSHFTISPQPSSSQCSRKKKMVTPPPLPLLALPPPPPSKDCESMTCTDPQTYTPPGSPCACVLPIEIAIRLSITLYAFFPLVSELSKEIATSISLKQSQVRIMGANAVNQQLEKTIALVSLVPTEDEFNATIAFAIYDLLWKRELSIKASLFGSYEVVYVHYPGLPPSPPSMPSSNVPRDDRPFSGNHIDGSTIKPLGVDISRTRKNGTGRNMNTGVVLSFVAAFFICVGVIWLLCLKLRSRTYRHMQTSHNVGSSQVKASGSVGSLTITSKTISTSTSSFNSYILAYAGTAKIFSASGIERATDNFKVILGEGGFGLVHSGILDDGRKVAVKTLKRDDRHSRREFLAEVEMLSRLHHRNLVKLIGICTEDNYRCLVYELVPNGSLQSHLHGVNKKASPLDWHARMKIALGAAQGLAYLHEDSNPCVIHRDFKSSNILLEHDFTPKVSDFGLARTAPDDGNKHTSTHVMGTFGYVAPEYAMTGHLLVKSDVYSYGVVLLELLSGRQPVDLSQPPGQENLVAWARPLLTTMEGLQILVDPTIKSSDIPFDGVIKFAAIAAMCVQPEASHRPFMGEVVQALKFICNEFDETRKPVLGSCSQSYFYVDIGSQQTNLEAPKTNEAISVYYSALDSRLPLSVGDLESSLARLEEVPECEQCRREFYSAPLGTGAKRRFWQWPKILSKGSMTA</sequence>
<keyword evidence="2" id="KW-0808">Transferase</keyword>
<dbReference type="PANTHER" id="PTHR47989">
    <property type="entry name" value="OS01G0750732 PROTEIN"/>
    <property type="match status" value="1"/>
</dbReference>
<evidence type="ECO:0000256" key="1">
    <source>
        <dbReference type="ARBA" id="ARBA00022527"/>
    </source>
</evidence>
<reference evidence="11 12" key="1">
    <citation type="submission" date="2018-06" db="EMBL/GenBank/DDBJ databases">
        <title>The Genome of Cuscuta australis (Dodder) Provides Insight into the Evolution of Plant Parasitism.</title>
        <authorList>
            <person name="Liu H."/>
        </authorList>
    </citation>
    <scope>NUCLEOTIDE SEQUENCE [LARGE SCALE GENOMIC DNA]</scope>
    <source>
        <strain evidence="12">cv. Yunnan</strain>
        <tissue evidence="11">Vines</tissue>
    </source>
</reference>
<evidence type="ECO:0000256" key="2">
    <source>
        <dbReference type="ARBA" id="ARBA00022679"/>
    </source>
</evidence>
<feature type="region of interest" description="Disordered" evidence="7">
    <location>
        <begin position="159"/>
        <end position="178"/>
    </location>
</feature>
<keyword evidence="5 6" id="KW-0067">ATP-binding</keyword>
<evidence type="ECO:0000256" key="3">
    <source>
        <dbReference type="ARBA" id="ARBA00022741"/>
    </source>
</evidence>
<evidence type="ECO:0000256" key="9">
    <source>
        <dbReference type="SAM" id="SignalP"/>
    </source>
</evidence>
<dbReference type="EMBL" id="NQVE01000134">
    <property type="protein sequence ID" value="RAL45407.1"/>
    <property type="molecule type" value="Genomic_DNA"/>
</dbReference>
<dbReference type="Pfam" id="PF07714">
    <property type="entry name" value="PK_Tyr_Ser-Thr"/>
    <property type="match status" value="1"/>
</dbReference>
<dbReference type="SUPFAM" id="SSF56112">
    <property type="entry name" value="Protein kinase-like (PK-like)"/>
    <property type="match status" value="1"/>
</dbReference>
<feature type="chain" id="PRO_5016368086" description="Protein kinase domain-containing protein" evidence="9">
    <location>
        <begin position="26"/>
        <end position="845"/>
    </location>
</feature>
<dbReference type="Gene3D" id="1.10.510.10">
    <property type="entry name" value="Transferase(Phosphotransferase) domain 1"/>
    <property type="match status" value="1"/>
</dbReference>
<keyword evidence="4" id="KW-0418">Kinase</keyword>
<keyword evidence="8" id="KW-0812">Transmembrane</keyword>